<organism evidence="5">
    <name type="scientific">marine metagenome</name>
    <dbReference type="NCBI Taxonomy" id="408172"/>
    <lineage>
        <taxon>unclassified sequences</taxon>
        <taxon>metagenomes</taxon>
        <taxon>ecological metagenomes</taxon>
    </lineage>
</organism>
<gene>
    <name evidence="5" type="ORF">METZ01_LOCUS99719</name>
</gene>
<dbReference type="Pfam" id="PF00294">
    <property type="entry name" value="PfkB"/>
    <property type="match status" value="1"/>
</dbReference>
<keyword evidence="2" id="KW-0808">Transferase</keyword>
<comment type="similarity">
    <text evidence="1">Belongs to the carbohydrate kinase PfkB family.</text>
</comment>
<dbReference type="Gene3D" id="3.40.1190.20">
    <property type="match status" value="1"/>
</dbReference>
<dbReference type="AlphaFoldDB" id="A0A381W2T5"/>
<feature type="domain" description="Carbohydrate kinase PfkB" evidence="4">
    <location>
        <begin position="26"/>
        <end position="341"/>
    </location>
</feature>
<dbReference type="InterPro" id="IPR002173">
    <property type="entry name" value="Carboh/pur_kinase_PfkB_CS"/>
</dbReference>
<evidence type="ECO:0000259" key="4">
    <source>
        <dbReference type="Pfam" id="PF00294"/>
    </source>
</evidence>
<sequence length="352" mass="38272">MIDRDRQIDIPREYILGKFEIREKAMPKFVTFGETMVQYNAKYTGPYDPKGDHISDVAGAESNVALNLNRIVNGSVDALWISRLGNDEAGKLIAGAISQLIDISAPMQIGEKTGISFLNHYDDDSHVKEYQRAGSAASKLSFGDVEAHLPGSDLLHVTGITPALSVSCRDATLRSMERCLELNIPVCLDVNYRDQLWNPDEAKTVLNKMIGLSTIFKLGHDEAEAIWSEGRSAEEYARNFHQGSETVTIVTKGASGAILFDGENLIEEPSIDVHVVDPVGAGDAFVAGFIGTLFNNESTPGAALAQPPEKRKVIFKRAIRVANICGSLTCTKRGDTSAMPDMAEVEHYLGGT</sequence>
<dbReference type="InterPro" id="IPR050306">
    <property type="entry name" value="PfkB_Carbo_kinase"/>
</dbReference>
<keyword evidence="3" id="KW-0418">Kinase</keyword>
<protein>
    <recommendedName>
        <fullName evidence="4">Carbohydrate kinase PfkB domain-containing protein</fullName>
    </recommendedName>
</protein>
<evidence type="ECO:0000256" key="2">
    <source>
        <dbReference type="ARBA" id="ARBA00022679"/>
    </source>
</evidence>
<dbReference type="PROSITE" id="PS00584">
    <property type="entry name" value="PFKB_KINASES_2"/>
    <property type="match status" value="1"/>
</dbReference>
<evidence type="ECO:0000256" key="1">
    <source>
        <dbReference type="ARBA" id="ARBA00010688"/>
    </source>
</evidence>
<dbReference type="PANTHER" id="PTHR43085">
    <property type="entry name" value="HEXOKINASE FAMILY MEMBER"/>
    <property type="match status" value="1"/>
</dbReference>
<dbReference type="InterPro" id="IPR029056">
    <property type="entry name" value="Ribokinase-like"/>
</dbReference>
<accession>A0A381W2T5</accession>
<dbReference type="GO" id="GO:0016301">
    <property type="term" value="F:kinase activity"/>
    <property type="evidence" value="ECO:0007669"/>
    <property type="project" value="UniProtKB-KW"/>
</dbReference>
<evidence type="ECO:0000256" key="3">
    <source>
        <dbReference type="ARBA" id="ARBA00022777"/>
    </source>
</evidence>
<name>A0A381W2T5_9ZZZZ</name>
<proteinExistence type="inferred from homology"/>
<dbReference type="SUPFAM" id="SSF53613">
    <property type="entry name" value="Ribokinase-like"/>
    <property type="match status" value="1"/>
</dbReference>
<dbReference type="PANTHER" id="PTHR43085:SF57">
    <property type="entry name" value="CARBOHYDRATE KINASE PFKB DOMAIN-CONTAINING PROTEIN"/>
    <property type="match status" value="1"/>
</dbReference>
<dbReference type="CDD" id="cd01166">
    <property type="entry name" value="KdgK"/>
    <property type="match status" value="1"/>
</dbReference>
<dbReference type="InterPro" id="IPR011611">
    <property type="entry name" value="PfkB_dom"/>
</dbReference>
<reference evidence="5" key="1">
    <citation type="submission" date="2018-05" db="EMBL/GenBank/DDBJ databases">
        <authorList>
            <person name="Lanie J.A."/>
            <person name="Ng W.-L."/>
            <person name="Kazmierczak K.M."/>
            <person name="Andrzejewski T.M."/>
            <person name="Davidsen T.M."/>
            <person name="Wayne K.J."/>
            <person name="Tettelin H."/>
            <person name="Glass J.I."/>
            <person name="Rusch D."/>
            <person name="Podicherti R."/>
            <person name="Tsui H.-C.T."/>
            <person name="Winkler M.E."/>
        </authorList>
    </citation>
    <scope>NUCLEOTIDE SEQUENCE</scope>
</reference>
<dbReference type="EMBL" id="UINC01010543">
    <property type="protein sequence ID" value="SVA46865.1"/>
    <property type="molecule type" value="Genomic_DNA"/>
</dbReference>
<evidence type="ECO:0000313" key="5">
    <source>
        <dbReference type="EMBL" id="SVA46865.1"/>
    </source>
</evidence>